<dbReference type="STRING" id="626940.BHW43_00035"/>
<dbReference type="InterPro" id="IPR020288">
    <property type="entry name" value="Sheath_initiator"/>
</dbReference>
<dbReference type="Proteomes" id="UP000186777">
    <property type="component" value="Unassembled WGS sequence"/>
</dbReference>
<dbReference type="Pfam" id="PF10934">
    <property type="entry name" value="Sheath_initiator"/>
    <property type="match status" value="1"/>
</dbReference>
<comment type="caution">
    <text evidence="1">The sequence shown here is derived from an EMBL/GenBank/DDBJ whole genome shotgun (WGS) entry which is preliminary data.</text>
</comment>
<protein>
    <recommendedName>
        <fullName evidence="3">DUF2634 domain-containing protein</fullName>
    </recommendedName>
</protein>
<gene>
    <name evidence="1" type="ORF">BHW43_00035</name>
</gene>
<evidence type="ECO:0000313" key="2">
    <source>
        <dbReference type="Proteomes" id="UP000186777"/>
    </source>
</evidence>
<evidence type="ECO:0008006" key="3">
    <source>
        <dbReference type="Google" id="ProtNLM"/>
    </source>
</evidence>
<evidence type="ECO:0000313" key="1">
    <source>
        <dbReference type="EMBL" id="OLA39323.1"/>
    </source>
</evidence>
<dbReference type="AlphaFoldDB" id="A0A1Q6RAC6"/>
<name>A0A1Q6RAC6_9FIRM</name>
<dbReference type="RefSeq" id="WP_277229812.1">
    <property type="nucleotide sequence ID" value="NZ_CAMBWY010000028.1"/>
</dbReference>
<proteinExistence type="predicted"/>
<accession>A0A1Q6RAC6</accession>
<organism evidence="1 2">
    <name type="scientific">Phascolarctobacterium succinatutens</name>
    <dbReference type="NCBI Taxonomy" id="626940"/>
    <lineage>
        <taxon>Bacteria</taxon>
        <taxon>Bacillati</taxon>
        <taxon>Bacillota</taxon>
        <taxon>Negativicutes</taxon>
        <taxon>Acidaminococcales</taxon>
        <taxon>Acidaminococcaceae</taxon>
        <taxon>Phascolarctobacterium</taxon>
    </lineage>
</organism>
<sequence>MQVRRLDDNWDYCFGRGSQNYISGIEAVGQAIKQRLLLLYAEWWEDLKDGLPLWEQILGTSGSDENRQAVDIIIRDRISGTEGVQSVTSFESSYERRHYKFTATVETIYGSLTISSEEVQM</sequence>
<dbReference type="EMBL" id="MNTG01000001">
    <property type="protein sequence ID" value="OLA39323.1"/>
    <property type="molecule type" value="Genomic_DNA"/>
</dbReference>
<reference evidence="1 2" key="1">
    <citation type="journal article" date="2016" name="Nat. Biotechnol.">
        <title>Measurement of bacterial replication rates in microbial communities.</title>
        <authorList>
            <person name="Brown C.T."/>
            <person name="Olm M.R."/>
            <person name="Thomas B.C."/>
            <person name="Banfield J.F."/>
        </authorList>
    </citation>
    <scope>NUCLEOTIDE SEQUENCE [LARGE SCALE GENOMIC DNA]</scope>
    <source>
        <strain evidence="1">46_33</strain>
    </source>
</reference>